<dbReference type="EMBL" id="QAIC01000040">
    <property type="protein sequence ID" value="MDN4574809.1"/>
    <property type="molecule type" value="Genomic_DNA"/>
</dbReference>
<organism evidence="1 4">
    <name type="scientific">Pandoraea cepalis</name>
    <dbReference type="NCBI Taxonomy" id="2508294"/>
    <lineage>
        <taxon>Bacteria</taxon>
        <taxon>Pseudomonadati</taxon>
        <taxon>Pseudomonadota</taxon>
        <taxon>Betaproteobacteria</taxon>
        <taxon>Burkholderiales</taxon>
        <taxon>Burkholderiaceae</taxon>
        <taxon>Pandoraea</taxon>
    </lineage>
</organism>
<accession>A0AAW7MPM9</accession>
<gene>
    <name evidence="1" type="ORF">DBA34_16295</name>
    <name evidence="2" type="ORF">DBB29_19600</name>
</gene>
<name>A0AAW7MPM9_9BURK</name>
<reference evidence="1" key="1">
    <citation type="submission" date="2018-04" db="EMBL/GenBank/DDBJ databases">
        <authorList>
            <person name="Jy Z."/>
        </authorList>
    </citation>
    <scope>NUCLEOTIDE SEQUENCE</scope>
    <source>
        <strain evidence="2">AS13</strain>
        <strain evidence="1">LA18</strain>
    </source>
</reference>
<protein>
    <submittedName>
        <fullName evidence="1">Uncharacterized protein</fullName>
    </submittedName>
</protein>
<evidence type="ECO:0000313" key="3">
    <source>
        <dbReference type="Proteomes" id="UP001172788"/>
    </source>
</evidence>
<evidence type="ECO:0000313" key="4">
    <source>
        <dbReference type="Proteomes" id="UP001172791"/>
    </source>
</evidence>
<keyword evidence="3" id="KW-1185">Reference proteome</keyword>
<dbReference type="Proteomes" id="UP001172791">
    <property type="component" value="Unassembled WGS sequence"/>
</dbReference>
<sequence>MNSEAGRQPTPSFEAGVEHTSLAPATDAPFSCDYRSFSIGISADEEGSVTGLSSNTKRQLHWVFEISFWLKGRVIALTCHEYRHIARSVQAKKT</sequence>
<evidence type="ECO:0000313" key="1">
    <source>
        <dbReference type="EMBL" id="MDN4574809.1"/>
    </source>
</evidence>
<dbReference type="AlphaFoldDB" id="A0AAW7MPM9"/>
<evidence type="ECO:0000313" key="2">
    <source>
        <dbReference type="EMBL" id="MDN4580312.1"/>
    </source>
</evidence>
<comment type="caution">
    <text evidence="1">The sequence shown here is derived from an EMBL/GenBank/DDBJ whole genome shotgun (WGS) entry which is preliminary data.</text>
</comment>
<proteinExistence type="predicted"/>
<dbReference type="EMBL" id="QAID01000043">
    <property type="protein sequence ID" value="MDN4580312.1"/>
    <property type="molecule type" value="Genomic_DNA"/>
</dbReference>
<dbReference type="Proteomes" id="UP001172788">
    <property type="component" value="Unassembled WGS sequence"/>
</dbReference>